<sequence length="678" mass="76951">MHIYCYQLPPNDKANISLRKFTLYRIKALLGPLYPIISAAIVFIILFTLSRFGLSLWQIERVNDTHGWVNIFWGGLRVDVASVCYLLVLPALLSSIFSGDHVIGRFWHVILRIWITAGLWLVVYMEVATVPFIQEYDLRPNRLFVEYLIYPKEVFGMLWTGYKLELFIGLVTSVLTVFIGWRWSEKLVTNLSFPRWYWRPVIAVVAVALGVMGARSSFEHRPMNPAMVAFSSDPLMNDFALNSSYSVIFAAKQMGSEASAFQFYPKMAKEKIIEEVKDSMNVDPKDFVMESSTETSMPTLARHQAQYQGKPKNIVILLLESHGAQFVKSLGGIDASPNLDRLINEGWAFTRMYATGTRSVRGIEAVTTGFTPTPARAVVKLGKSQTNFFTIADLLKKRGYHTQFIYGGESHFDNMKSFFLGNGFVDMQDFPTFESPEFVGSWGASDSDLYKKADQQFTRLDAQNKPFFSLVFSSSNHTPFEFPDRPFELYNQPKNTLENAVKYADYALGEFVKKARQSAYWNDTIFVVVADHDARTSGNLPVPIGHFKIPAIIFGGGIEPRKDDRLVSQIDLPPTLLSLAGINSINPMVGNDMTKEVPADKQRALMQRDKNFGWMTADNQVVVIRPEQGITTYEYDPKNDTLTDHPVSEQIVDRAHAYAMWGSLAFKDNYYQAQDHYQ</sequence>
<accession>A0A1Y6IR82</accession>
<evidence type="ECO:0000256" key="6">
    <source>
        <dbReference type="PIRSR" id="PIRSR005091-1"/>
    </source>
</evidence>
<dbReference type="Gene3D" id="3.40.720.10">
    <property type="entry name" value="Alkaline Phosphatase, subunit A"/>
    <property type="match status" value="1"/>
</dbReference>
<feature type="binding site" evidence="8">
    <location>
        <position position="531"/>
    </location>
    <ligand>
        <name>Mn(2+)</name>
        <dbReference type="ChEBI" id="CHEBI:29035"/>
    </ligand>
</feature>
<evidence type="ECO:0000259" key="10">
    <source>
        <dbReference type="Pfam" id="PF00884"/>
    </source>
</evidence>
<feature type="binding site" evidence="8">
    <location>
        <position position="532"/>
    </location>
    <ligand>
        <name>Mn(2+)</name>
        <dbReference type="ChEBI" id="CHEBI:29035"/>
    </ligand>
</feature>
<dbReference type="PANTHER" id="PTHR47371:SF3">
    <property type="entry name" value="PHOSPHOGLYCEROL TRANSFERASE I"/>
    <property type="match status" value="1"/>
</dbReference>
<feature type="active site" evidence="6">
    <location>
        <position position="359"/>
    </location>
</feature>
<dbReference type="PIRSF" id="PIRSF005091">
    <property type="entry name" value="Mmb_sulf_HI1246"/>
    <property type="match status" value="1"/>
</dbReference>
<evidence type="ECO:0000313" key="11">
    <source>
        <dbReference type="EMBL" id="SMS00136.1"/>
    </source>
</evidence>
<dbReference type="GO" id="GO:0005886">
    <property type="term" value="C:plasma membrane"/>
    <property type="evidence" value="ECO:0007669"/>
    <property type="project" value="UniProtKB-SubCell"/>
</dbReference>
<dbReference type="Pfam" id="PF00884">
    <property type="entry name" value="Sulfatase"/>
    <property type="match status" value="1"/>
</dbReference>
<proteinExistence type="predicted"/>
<evidence type="ECO:0000256" key="2">
    <source>
        <dbReference type="ARBA" id="ARBA00022475"/>
    </source>
</evidence>
<feature type="transmembrane region" description="Helical" evidence="9">
    <location>
        <begin position="109"/>
        <end position="133"/>
    </location>
</feature>
<name>A0A1Y6IR82_9VIBR</name>
<evidence type="ECO:0000313" key="12">
    <source>
        <dbReference type="Proteomes" id="UP000196125"/>
    </source>
</evidence>
<keyword evidence="3 9" id="KW-0812">Transmembrane</keyword>
<keyword evidence="5 9" id="KW-0472">Membrane</keyword>
<feature type="binding site" evidence="8">
    <location>
        <position position="320"/>
    </location>
    <ligand>
        <name>Mn(2+)</name>
        <dbReference type="ChEBI" id="CHEBI:29035"/>
    </ligand>
</feature>
<evidence type="ECO:0000256" key="8">
    <source>
        <dbReference type="PIRSR" id="PIRSR005091-3"/>
    </source>
</evidence>
<keyword evidence="4 9" id="KW-1133">Transmembrane helix</keyword>
<feature type="binding site" evidence="7">
    <location>
        <position position="477"/>
    </location>
    <ligand>
        <name>substrate</name>
    </ligand>
</feature>
<dbReference type="InterPro" id="IPR050448">
    <property type="entry name" value="OpgB/LTA_synthase_biosynth"/>
</dbReference>
<evidence type="ECO:0000256" key="1">
    <source>
        <dbReference type="ARBA" id="ARBA00004651"/>
    </source>
</evidence>
<comment type="subcellular location">
    <subcellularLocation>
        <location evidence="1">Cell membrane</location>
        <topology evidence="1">Multi-pass membrane protein</topology>
    </subcellularLocation>
</comment>
<protein>
    <submittedName>
        <fullName evidence="11">Lipoteichoic acid synthase 1</fullName>
    </submittedName>
</protein>
<evidence type="ECO:0000256" key="3">
    <source>
        <dbReference type="ARBA" id="ARBA00022692"/>
    </source>
</evidence>
<keyword evidence="7" id="KW-0464">Manganese</keyword>
<feature type="transmembrane region" description="Helical" evidence="9">
    <location>
        <begin position="28"/>
        <end position="50"/>
    </location>
</feature>
<organism evidence="11 12">
    <name type="scientific">Vibrio mangrovi</name>
    <dbReference type="NCBI Taxonomy" id="474394"/>
    <lineage>
        <taxon>Bacteria</taxon>
        <taxon>Pseudomonadati</taxon>
        <taxon>Pseudomonadota</taxon>
        <taxon>Gammaproteobacteria</taxon>
        <taxon>Vibrionales</taxon>
        <taxon>Vibrionaceae</taxon>
        <taxon>Vibrio</taxon>
    </lineage>
</organism>
<reference evidence="11 12" key="1">
    <citation type="submission" date="2017-05" db="EMBL/GenBank/DDBJ databases">
        <authorList>
            <person name="Song R."/>
            <person name="Chenine A.L."/>
            <person name="Ruprecht R.M."/>
        </authorList>
    </citation>
    <scope>NUCLEOTIDE SEQUENCE [LARGE SCALE GENOMIC DNA]</scope>
    <source>
        <strain evidence="11 12">CECT 7927</strain>
    </source>
</reference>
<gene>
    <name evidence="11" type="primary">ltaS1</name>
    <name evidence="11" type="ORF">VIM7927_01377</name>
</gene>
<dbReference type="InterPro" id="IPR000917">
    <property type="entry name" value="Sulfatase_N"/>
</dbReference>
<dbReference type="CDD" id="cd16015">
    <property type="entry name" value="LTA_synthase"/>
    <property type="match status" value="1"/>
</dbReference>
<dbReference type="Gene3D" id="3.30.1120.80">
    <property type="match status" value="1"/>
</dbReference>
<dbReference type="OrthoDB" id="9760224at2"/>
<dbReference type="PANTHER" id="PTHR47371">
    <property type="entry name" value="LIPOTEICHOIC ACID SYNTHASE"/>
    <property type="match status" value="1"/>
</dbReference>
<keyword evidence="7" id="KW-0479">Metal-binding</keyword>
<dbReference type="InterPro" id="IPR012160">
    <property type="entry name" value="LtaS-like"/>
</dbReference>
<keyword evidence="2" id="KW-1003">Cell membrane</keyword>
<feature type="domain" description="Sulfatase N-terminal" evidence="10">
    <location>
        <begin position="312"/>
        <end position="582"/>
    </location>
</feature>
<dbReference type="EMBL" id="FXXI01000002">
    <property type="protein sequence ID" value="SMS00136.1"/>
    <property type="molecule type" value="Genomic_DNA"/>
</dbReference>
<evidence type="ECO:0000256" key="7">
    <source>
        <dbReference type="PIRSR" id="PIRSR005091-2"/>
    </source>
</evidence>
<dbReference type="AlphaFoldDB" id="A0A1Y6IR82"/>
<dbReference type="GO" id="GO:0046872">
    <property type="term" value="F:metal ion binding"/>
    <property type="evidence" value="ECO:0007669"/>
    <property type="project" value="UniProtKB-KW"/>
</dbReference>
<evidence type="ECO:0000256" key="9">
    <source>
        <dbReference type="SAM" id="Phobius"/>
    </source>
</evidence>
<feature type="transmembrane region" description="Helical" evidence="9">
    <location>
        <begin position="166"/>
        <end position="184"/>
    </location>
</feature>
<evidence type="ECO:0000256" key="4">
    <source>
        <dbReference type="ARBA" id="ARBA00022989"/>
    </source>
</evidence>
<dbReference type="Proteomes" id="UP000196125">
    <property type="component" value="Unassembled WGS sequence"/>
</dbReference>
<dbReference type="SUPFAM" id="SSF53649">
    <property type="entry name" value="Alkaline phosphatase-like"/>
    <property type="match status" value="1"/>
</dbReference>
<dbReference type="InterPro" id="IPR017850">
    <property type="entry name" value="Alkaline_phosphatase_core_sf"/>
</dbReference>
<feature type="transmembrane region" description="Helical" evidence="9">
    <location>
        <begin position="196"/>
        <end position="214"/>
    </location>
</feature>
<evidence type="ECO:0000256" key="5">
    <source>
        <dbReference type="ARBA" id="ARBA00023136"/>
    </source>
</evidence>
<feature type="transmembrane region" description="Helical" evidence="9">
    <location>
        <begin position="70"/>
        <end position="97"/>
    </location>
</feature>